<evidence type="ECO:0000313" key="12">
    <source>
        <dbReference type="RefSeq" id="XP_052748998.1"/>
    </source>
</evidence>
<dbReference type="InterPro" id="IPR044746">
    <property type="entry name" value="ABCC_6TM_D1"/>
</dbReference>
<evidence type="ECO:0000256" key="2">
    <source>
        <dbReference type="ARBA" id="ARBA00022448"/>
    </source>
</evidence>
<feature type="domain" description="ABC transporter" evidence="9">
    <location>
        <begin position="1170"/>
        <end position="1418"/>
    </location>
</feature>
<dbReference type="Gene3D" id="3.40.50.300">
    <property type="entry name" value="P-loop containing nucleotide triphosphate hydrolases"/>
    <property type="match status" value="2"/>
</dbReference>
<feature type="transmembrane region" description="Helical" evidence="8">
    <location>
        <begin position="1069"/>
        <end position="1089"/>
    </location>
</feature>
<evidence type="ECO:0000256" key="5">
    <source>
        <dbReference type="ARBA" id="ARBA00022840"/>
    </source>
</evidence>
<dbReference type="PANTHER" id="PTHR24223:SF324">
    <property type="entry name" value="LD17001P"/>
    <property type="match status" value="1"/>
</dbReference>
<feature type="transmembrane region" description="Helical" evidence="8">
    <location>
        <begin position="952"/>
        <end position="974"/>
    </location>
</feature>
<keyword evidence="11" id="KW-1185">Reference proteome</keyword>
<keyword evidence="2" id="KW-0813">Transport</keyword>
<feature type="transmembrane region" description="Helical" evidence="8">
    <location>
        <begin position="134"/>
        <end position="160"/>
    </location>
</feature>
<reference evidence="12" key="1">
    <citation type="submission" date="2025-08" db="UniProtKB">
        <authorList>
            <consortium name="RefSeq"/>
        </authorList>
    </citation>
    <scope>IDENTIFICATION</scope>
    <source>
        <tissue evidence="12">Whole larvae</tissue>
    </source>
</reference>
<feature type="domain" description="ABC transmembrane type-1" evidence="10">
    <location>
        <begin position="883"/>
        <end position="1125"/>
    </location>
</feature>
<dbReference type="InterPro" id="IPR017871">
    <property type="entry name" value="ABC_transporter-like_CS"/>
</dbReference>
<feature type="transmembrane region" description="Helical" evidence="8">
    <location>
        <begin position="81"/>
        <end position="100"/>
    </location>
</feature>
<dbReference type="InterPro" id="IPR036640">
    <property type="entry name" value="ABC1_TM_sf"/>
</dbReference>
<dbReference type="SMART" id="SM00382">
    <property type="entry name" value="AAA"/>
    <property type="match status" value="2"/>
</dbReference>
<dbReference type="CDD" id="cd03250">
    <property type="entry name" value="ABCC_MRP_domain1"/>
    <property type="match status" value="1"/>
</dbReference>
<keyword evidence="5" id="KW-0067">ATP-binding</keyword>
<dbReference type="Proteomes" id="UP001652740">
    <property type="component" value="Unplaced"/>
</dbReference>
<dbReference type="Gene3D" id="1.20.1560.10">
    <property type="entry name" value="ABC transporter type 1, transmembrane domain"/>
    <property type="match status" value="2"/>
</dbReference>
<dbReference type="RefSeq" id="XP_052748998.1">
    <property type="nucleotide sequence ID" value="XM_052893038.1"/>
</dbReference>
<accession>A0ABM3MC48</accession>
<dbReference type="InterPro" id="IPR003439">
    <property type="entry name" value="ABC_transporter-like_ATP-bd"/>
</dbReference>
<feature type="transmembrane region" description="Helical" evidence="8">
    <location>
        <begin position="980"/>
        <end position="1000"/>
    </location>
</feature>
<dbReference type="InterPro" id="IPR027417">
    <property type="entry name" value="P-loop_NTPase"/>
</dbReference>
<dbReference type="Pfam" id="PF00005">
    <property type="entry name" value="ABC_tran"/>
    <property type="match status" value="2"/>
</dbReference>
<dbReference type="Pfam" id="PF00664">
    <property type="entry name" value="ABC_membrane"/>
    <property type="match status" value="2"/>
</dbReference>
<dbReference type="PROSITE" id="PS00211">
    <property type="entry name" value="ABC_TRANSPORTER_1"/>
    <property type="match status" value="2"/>
</dbReference>
<organism evidence="11 12">
    <name type="scientific">Galleria mellonella</name>
    <name type="common">Greater wax moth</name>
    <dbReference type="NCBI Taxonomy" id="7137"/>
    <lineage>
        <taxon>Eukaryota</taxon>
        <taxon>Metazoa</taxon>
        <taxon>Ecdysozoa</taxon>
        <taxon>Arthropoda</taxon>
        <taxon>Hexapoda</taxon>
        <taxon>Insecta</taxon>
        <taxon>Pterygota</taxon>
        <taxon>Neoptera</taxon>
        <taxon>Endopterygota</taxon>
        <taxon>Lepidoptera</taxon>
        <taxon>Glossata</taxon>
        <taxon>Ditrysia</taxon>
        <taxon>Pyraloidea</taxon>
        <taxon>Pyralidae</taxon>
        <taxon>Galleriinae</taxon>
        <taxon>Galleria</taxon>
    </lineage>
</organism>
<evidence type="ECO:0000256" key="1">
    <source>
        <dbReference type="ARBA" id="ARBA00004141"/>
    </source>
</evidence>
<name>A0ABM3MC48_GALME</name>
<keyword evidence="6 8" id="KW-1133">Transmembrane helix</keyword>
<feature type="domain" description="ABC transporter" evidence="9">
    <location>
        <begin position="444"/>
        <end position="678"/>
    </location>
</feature>
<dbReference type="InterPro" id="IPR003593">
    <property type="entry name" value="AAA+_ATPase"/>
</dbReference>
<evidence type="ECO:0000256" key="7">
    <source>
        <dbReference type="ARBA" id="ARBA00023136"/>
    </source>
</evidence>
<dbReference type="CDD" id="cd03244">
    <property type="entry name" value="ABCC_MRP_domain2"/>
    <property type="match status" value="1"/>
</dbReference>
<protein>
    <submittedName>
        <fullName evidence="12">Probable multidrug resistance-associated protein lethal(2)03659</fullName>
    </submittedName>
</protein>
<keyword evidence="3 8" id="KW-0812">Transmembrane</keyword>
<evidence type="ECO:0000259" key="10">
    <source>
        <dbReference type="PROSITE" id="PS50929"/>
    </source>
</evidence>
<gene>
    <name evidence="12" type="primary">LOC113511534</name>
</gene>
<dbReference type="CDD" id="cd18579">
    <property type="entry name" value="ABC_6TM_ABCC_D1"/>
    <property type="match status" value="1"/>
</dbReference>
<evidence type="ECO:0000256" key="8">
    <source>
        <dbReference type="SAM" id="Phobius"/>
    </source>
</evidence>
<feature type="domain" description="ABC transmembrane type-1" evidence="10">
    <location>
        <begin position="98"/>
        <end position="380"/>
    </location>
</feature>
<proteinExistence type="predicted"/>
<dbReference type="InterPro" id="IPR050173">
    <property type="entry name" value="ABC_transporter_C-like"/>
</dbReference>
<feature type="transmembrane region" description="Helical" evidence="8">
    <location>
        <begin position="239"/>
        <end position="257"/>
    </location>
</feature>
<evidence type="ECO:0000256" key="3">
    <source>
        <dbReference type="ARBA" id="ARBA00022692"/>
    </source>
</evidence>
<dbReference type="PROSITE" id="PS50893">
    <property type="entry name" value="ABC_TRANSPORTER_2"/>
    <property type="match status" value="2"/>
</dbReference>
<comment type="subcellular location">
    <subcellularLocation>
        <location evidence="1">Membrane</location>
        <topology evidence="1">Multi-pass membrane protein</topology>
    </subcellularLocation>
</comment>
<evidence type="ECO:0000313" key="11">
    <source>
        <dbReference type="Proteomes" id="UP001652740"/>
    </source>
</evidence>
<keyword evidence="4" id="KW-0547">Nucleotide-binding</keyword>
<feature type="transmembrane region" description="Helical" evidence="8">
    <location>
        <begin position="883"/>
        <end position="905"/>
    </location>
</feature>
<dbReference type="GeneID" id="113511534"/>
<evidence type="ECO:0000259" key="9">
    <source>
        <dbReference type="PROSITE" id="PS50893"/>
    </source>
</evidence>
<dbReference type="SUPFAM" id="SSF52540">
    <property type="entry name" value="P-loop containing nucleoside triphosphate hydrolases"/>
    <property type="match status" value="2"/>
</dbReference>
<dbReference type="PANTHER" id="PTHR24223">
    <property type="entry name" value="ATP-BINDING CASSETTE SUB-FAMILY C"/>
    <property type="match status" value="1"/>
</dbReference>
<dbReference type="PROSITE" id="PS50929">
    <property type="entry name" value="ABC_TM1F"/>
    <property type="match status" value="2"/>
</dbReference>
<keyword evidence="7 8" id="KW-0472">Membrane</keyword>
<dbReference type="InterPro" id="IPR011527">
    <property type="entry name" value="ABC1_TM_dom"/>
</dbReference>
<dbReference type="SUPFAM" id="SSF90123">
    <property type="entry name" value="ABC transporter transmembrane region"/>
    <property type="match status" value="2"/>
</dbReference>
<evidence type="ECO:0000256" key="4">
    <source>
        <dbReference type="ARBA" id="ARBA00022741"/>
    </source>
</evidence>
<sequence>MDPGYFDTEKKRNPRETANIFAKICFWYTWPIFAKGRKGQLSISNVYRCTPEHRATPRGDVMYEKWSKELKKGDKGKKPSLLRTIIKIHGLPFILGNALFACFESGTRLLIPVCLERLINYFSPTHAGISDSHAYMYAAGVVGLMALNAAMLHPMLLWLLEMALKIRVACSSLIYRKLLRLDLTVGGKASEGLAGHVINLLTTDAQRFDMASLFLVDLVKTPIESTLIVYLMYRQIGVAALIGVAFLLLFIPLQAYLGKVSSKLRRQTAVRTDNRIRLMNEVIQSIEAIKMYAWEDAFAKIIGQARKKEMNVIKKMSWLRAVMISCVKLNTKVAIFLSIISYLSFGNDLTAAKVFVIFTYYEMLKYTLVDFLPLGITFTLEAYVSVKRMQEFLLLTEVNNQDGVDLVKIENAQANGVFEKIGNGQQAYIRSDSNVEQPKPQYVISMKDYTTYWRNVDDEAQGKVVENRKIAALADIDLNIKPESLTTIVGTVGSGKSTLLHAILRELTPSAGQLRVSGLVVYAAQEPWLFEASVRQNILFGQDMDLRRYKQVIKCCQLKTDLEILSHGDKTIVGERGTSLSGGQRARISLARCVYQNADVYLLDDPLAAVDAKVGQAIYEDCIRGFLRDRAVVLVTHHVQFARHASLVAVMRGGRIVAQGTYQELKNGVPEFETLIEMGEKVEEEKQKQKQKAAGNYEAQESVEHNYMLRSQRSMSEASQLSFNLDLDNNLDPTYEGETQKKGSVDNSVYLTYIRSGGNKCSMLLLFGLFIVAQMFYSSTDVWLKEWVNLEEANSAVVNAFKNQSLIDGSYNQSSFTGSLNLTSQLNPTMNQTSVSQTTGSNVASDQNSLMNSVLKENITSFQNVTFQDLPSNYFHLTREQCVYVYASLILVCIFLTWNKLVVFYNTCIRASVSLHDSMFRGVTNAPMWFFHHNPSGRILNRFSKDMGQVDTLLPVALVDCLGFLFEVLSILVVVCLVNWWLLVPTAVVAVLLYLLRGLFLCTSRELKRVEAIARSQSLNHAAATVNGLTTIRSTREQQRTLAREFDKLQDLHSSSWTLVLTTNRAFGWWMDMVCCLYLAFVTFSFFLFSGDDTLGGNVGLAVTQVIGLVGMCQFGMRQTAEVENQMTSVERILEYQNLPPETPVEMNKKALRANHPELDFDKWPSKGEIVFEDVSLQYQSPPKKEEPVKAGEKPEEPVYAIRGVNFHIRPAEKVAVVGRTGAGKSSLINALFRLNPITGAVRVDGVTAEEAGLRAWRCRLGALPQRPALFAGSLRDNLDPRGLHSDADLLAALDQVELRSLVAQLAAGLSSRVGDGGGALSGGQRQLVCLARAALARAPVLVLDEATASVDPETDKHIQNTIRTKFANSTVLTIAHRLHTVMDYDRVIVMDKGRVVETGHPYELLTQSTNTQRPEALPKWSLLSKSQAPLAIPENFAFDQRSDSFVDDAAPHAVRNRMRTYSNRSEVSDQDTGGIFKTLVEQTGKETAAMLYKMAEESYKKLQEKKNI</sequence>
<evidence type="ECO:0000256" key="6">
    <source>
        <dbReference type="ARBA" id="ARBA00022989"/>
    </source>
</evidence>